<dbReference type="HOGENOM" id="CLU_2537953_0_0_5"/>
<protein>
    <submittedName>
        <fullName evidence="1">Uncharacterized protein</fullName>
    </submittedName>
</protein>
<proteinExistence type="predicted"/>
<organism evidence="1 2">
    <name type="scientific">Hoeflea phototrophica (strain DSM 17068 / NCIMB 14078 / DFL-43)</name>
    <dbReference type="NCBI Taxonomy" id="411684"/>
    <lineage>
        <taxon>Bacteria</taxon>
        <taxon>Pseudomonadati</taxon>
        <taxon>Pseudomonadota</taxon>
        <taxon>Alphaproteobacteria</taxon>
        <taxon>Hyphomicrobiales</taxon>
        <taxon>Rhizobiaceae</taxon>
        <taxon>Hoeflea</taxon>
    </lineage>
</organism>
<dbReference type="Proteomes" id="UP000004291">
    <property type="component" value="Chromosome"/>
</dbReference>
<dbReference type="EMBL" id="ABIA03000005">
    <property type="protein sequence ID" value="EDQ31721.1"/>
    <property type="molecule type" value="Genomic_DNA"/>
</dbReference>
<dbReference type="RefSeq" id="WP_007199330.1">
    <property type="nucleotide sequence ID" value="NZ_CM002917.1"/>
</dbReference>
<dbReference type="AlphaFoldDB" id="A9DG53"/>
<name>A9DG53_HOEPD</name>
<reference evidence="1 2" key="2">
    <citation type="submission" date="2012-06" db="EMBL/GenBank/DDBJ databases">
        <authorList>
            <person name="Fiebig A."/>
        </authorList>
    </citation>
    <scope>NUCLEOTIDE SEQUENCE [LARGE SCALE GENOMIC DNA]</scope>
    <source>
        <strain evidence="1 2">DFL-43</strain>
    </source>
</reference>
<reference evidence="1 2" key="1">
    <citation type="submission" date="2007-10" db="EMBL/GenBank/DDBJ databases">
        <authorList>
            <person name="Wagner-Dobler I."/>
            <person name="Ferriera S."/>
            <person name="Johnson J."/>
            <person name="Kravitz S."/>
            <person name="Beeson K."/>
            <person name="Sutton G."/>
            <person name="Rogers Y.-H."/>
            <person name="Friedman R."/>
            <person name="Frazier M."/>
            <person name="Venter J.C."/>
        </authorList>
    </citation>
    <scope>NUCLEOTIDE SEQUENCE [LARGE SCALE GENOMIC DNA]</scope>
    <source>
        <strain evidence="1 2">DFL-43</strain>
    </source>
</reference>
<gene>
    <name evidence="1" type="ORF">HPDFL43_17925</name>
</gene>
<evidence type="ECO:0000313" key="2">
    <source>
        <dbReference type="Proteomes" id="UP000004291"/>
    </source>
</evidence>
<sequence length="83" mass="9247">MSDHNRASQGRLARFCETGKLCLFLKRLFGARTVIRADGLDERLKRDIGIAGGIHDGGLDGSARPDPRGDHYRRLLRRGYPLG</sequence>
<comment type="caution">
    <text evidence="1">The sequence shown here is derived from an EMBL/GenBank/DDBJ whole genome shotgun (WGS) entry which is preliminary data.</text>
</comment>
<accession>A9DG53</accession>
<dbReference type="STRING" id="411684.HPDFL43_17925"/>
<keyword evidence="2" id="KW-1185">Reference proteome</keyword>
<evidence type="ECO:0000313" key="1">
    <source>
        <dbReference type="EMBL" id="EDQ31721.1"/>
    </source>
</evidence>